<dbReference type="PANTHER" id="PTHR11241">
    <property type="entry name" value="DEOXYURIDINE 5'-TRIPHOSPHATE NUCLEOTIDOHYDROLASE"/>
    <property type="match status" value="1"/>
</dbReference>
<dbReference type="OrthoDB" id="10018367at2759"/>
<dbReference type="STRING" id="299467.A0A443RVV0"/>
<dbReference type="UniPathway" id="UPA00610">
    <property type="reaction ID" value="UER00666"/>
</dbReference>
<dbReference type="GO" id="GO:0000287">
    <property type="term" value="F:magnesium ion binding"/>
    <property type="evidence" value="ECO:0007669"/>
    <property type="project" value="UniProtKB-UniRule"/>
</dbReference>
<sequence length="140" mass="15511">MKKKCVVLTTKAYEKANLPNDGGIDVHLRYDYSLRPFETKQLLIDRRFVIPIGYKATVHPRSSSAVRGLLIHTCVIDAEYTGRLFVIVTNLSATDIVLPKQSRVAQLLVSPVTPVEFKVAPVEELDGGERSERCLGSTGI</sequence>
<keyword evidence="5" id="KW-0479">Metal-binding</keyword>
<dbReference type="PANTHER" id="PTHR11241:SF0">
    <property type="entry name" value="DEOXYURIDINE 5'-TRIPHOSPHATE NUCLEOTIDOHYDROLASE"/>
    <property type="match status" value="1"/>
</dbReference>
<keyword evidence="5" id="KW-0460">Magnesium</keyword>
<gene>
    <name evidence="7" type="ORF">B4U80_12283</name>
</gene>
<dbReference type="GO" id="GO:0046081">
    <property type="term" value="P:dUTP catabolic process"/>
    <property type="evidence" value="ECO:0007669"/>
    <property type="project" value="UniProtKB-UniRule"/>
</dbReference>
<keyword evidence="8" id="KW-1185">Reference proteome</keyword>
<reference evidence="7 8" key="1">
    <citation type="journal article" date="2018" name="Gigascience">
        <title>Genomes of trombidid mites reveal novel predicted allergens and laterally-transferred genes associated with secondary metabolism.</title>
        <authorList>
            <person name="Dong X."/>
            <person name="Chaisiri K."/>
            <person name="Xia D."/>
            <person name="Armstrong S.D."/>
            <person name="Fang Y."/>
            <person name="Donnelly M.J."/>
            <person name="Kadowaki T."/>
            <person name="McGarry J.W."/>
            <person name="Darby A.C."/>
            <person name="Makepeace B.L."/>
        </authorList>
    </citation>
    <scope>NUCLEOTIDE SEQUENCE [LARGE SCALE GENOMIC DNA]</scope>
    <source>
        <strain evidence="7">UoL-UT</strain>
    </source>
</reference>
<dbReference type="Gene3D" id="2.70.40.10">
    <property type="match status" value="1"/>
</dbReference>
<dbReference type="InterPro" id="IPR033704">
    <property type="entry name" value="dUTPase_trimeric"/>
</dbReference>
<evidence type="ECO:0000256" key="5">
    <source>
        <dbReference type="RuleBase" id="RU367024"/>
    </source>
</evidence>
<dbReference type="AlphaFoldDB" id="A0A443RVV0"/>
<comment type="similarity">
    <text evidence="2 5">Belongs to the dUTPase family.</text>
</comment>
<evidence type="ECO:0000313" key="7">
    <source>
        <dbReference type="EMBL" id="RWS19492.1"/>
    </source>
</evidence>
<evidence type="ECO:0000256" key="1">
    <source>
        <dbReference type="ARBA" id="ARBA00005142"/>
    </source>
</evidence>
<dbReference type="EC" id="3.6.1.23" evidence="5"/>
<proteinExistence type="inferred from homology"/>
<dbReference type="VEuPathDB" id="VectorBase:LDEU012548"/>
<feature type="domain" description="dUTPase-like" evidence="6">
    <location>
        <begin position="19"/>
        <end position="139"/>
    </location>
</feature>
<protein>
    <recommendedName>
        <fullName evidence="5">Deoxyuridine 5'-triphosphate nucleotidohydrolase</fullName>
        <shortName evidence="5">dUTPase</shortName>
        <ecNumber evidence="5">3.6.1.23</ecNumber>
    </recommendedName>
    <alternativeName>
        <fullName evidence="5">dUTP pyrophosphatase</fullName>
    </alternativeName>
</protein>
<comment type="pathway">
    <text evidence="1 5">Pyrimidine metabolism; dUMP biosynthesis; dUMP from dCTP (dUTP route): step 2/2.</text>
</comment>
<comment type="cofactor">
    <cofactor evidence="5">
        <name>Mg(2+)</name>
        <dbReference type="ChEBI" id="CHEBI:18420"/>
    </cofactor>
</comment>
<dbReference type="InterPro" id="IPR036157">
    <property type="entry name" value="dUTPase-like_sf"/>
</dbReference>
<comment type="catalytic activity">
    <reaction evidence="5">
        <text>dUTP + H2O = dUMP + diphosphate + H(+)</text>
        <dbReference type="Rhea" id="RHEA:10248"/>
        <dbReference type="ChEBI" id="CHEBI:15377"/>
        <dbReference type="ChEBI" id="CHEBI:15378"/>
        <dbReference type="ChEBI" id="CHEBI:33019"/>
        <dbReference type="ChEBI" id="CHEBI:61555"/>
        <dbReference type="ChEBI" id="CHEBI:246422"/>
        <dbReference type="EC" id="3.6.1.23"/>
    </reaction>
</comment>
<keyword evidence="3 5" id="KW-0378">Hydrolase</keyword>
<dbReference type="GO" id="GO:0004170">
    <property type="term" value="F:dUTP diphosphatase activity"/>
    <property type="evidence" value="ECO:0007669"/>
    <property type="project" value="UniProtKB-UniRule"/>
</dbReference>
<dbReference type="CDD" id="cd07557">
    <property type="entry name" value="trimeric_dUTPase"/>
    <property type="match status" value="1"/>
</dbReference>
<organism evidence="7 8">
    <name type="scientific">Leptotrombidium deliense</name>
    <dbReference type="NCBI Taxonomy" id="299467"/>
    <lineage>
        <taxon>Eukaryota</taxon>
        <taxon>Metazoa</taxon>
        <taxon>Ecdysozoa</taxon>
        <taxon>Arthropoda</taxon>
        <taxon>Chelicerata</taxon>
        <taxon>Arachnida</taxon>
        <taxon>Acari</taxon>
        <taxon>Acariformes</taxon>
        <taxon>Trombidiformes</taxon>
        <taxon>Prostigmata</taxon>
        <taxon>Anystina</taxon>
        <taxon>Parasitengona</taxon>
        <taxon>Trombiculoidea</taxon>
        <taxon>Trombiculidae</taxon>
        <taxon>Leptotrombidium</taxon>
    </lineage>
</organism>
<evidence type="ECO:0000256" key="3">
    <source>
        <dbReference type="ARBA" id="ARBA00022801"/>
    </source>
</evidence>
<dbReference type="InterPro" id="IPR008181">
    <property type="entry name" value="dUTPase"/>
</dbReference>
<comment type="function">
    <text evidence="5">Involved in nucleotide metabolism via production of dUMP, the immediate precursor of thymidine nucleotides, and decreases the intracellular concentration of dUTP so that uracil cannot be incorporated into DNA.</text>
</comment>
<dbReference type="SUPFAM" id="SSF51283">
    <property type="entry name" value="dUTPase-like"/>
    <property type="match status" value="1"/>
</dbReference>
<evidence type="ECO:0000256" key="4">
    <source>
        <dbReference type="ARBA" id="ARBA00023080"/>
    </source>
</evidence>
<comment type="caution">
    <text evidence="7">The sequence shown here is derived from an EMBL/GenBank/DDBJ whole genome shotgun (WGS) entry which is preliminary data.</text>
</comment>
<name>A0A443RVV0_9ACAR</name>
<dbReference type="EMBL" id="NCKV01025594">
    <property type="protein sequence ID" value="RWS19492.1"/>
    <property type="molecule type" value="Genomic_DNA"/>
</dbReference>
<evidence type="ECO:0000313" key="8">
    <source>
        <dbReference type="Proteomes" id="UP000288716"/>
    </source>
</evidence>
<dbReference type="InterPro" id="IPR029054">
    <property type="entry name" value="dUTPase-like"/>
</dbReference>
<accession>A0A443RVV0</accession>
<dbReference type="GO" id="GO:0006226">
    <property type="term" value="P:dUMP biosynthetic process"/>
    <property type="evidence" value="ECO:0007669"/>
    <property type="project" value="UniProtKB-UniRule"/>
</dbReference>
<keyword evidence="4 5" id="KW-0546">Nucleotide metabolism</keyword>
<dbReference type="Proteomes" id="UP000288716">
    <property type="component" value="Unassembled WGS sequence"/>
</dbReference>
<dbReference type="Pfam" id="PF00692">
    <property type="entry name" value="dUTPase"/>
    <property type="match status" value="1"/>
</dbReference>
<evidence type="ECO:0000259" key="6">
    <source>
        <dbReference type="Pfam" id="PF00692"/>
    </source>
</evidence>
<evidence type="ECO:0000256" key="2">
    <source>
        <dbReference type="ARBA" id="ARBA00006581"/>
    </source>
</evidence>